<name>A0A9X1VED7_9BACL</name>
<dbReference type="EMBL" id="JALBUF010000019">
    <property type="protein sequence ID" value="MCI0184633.1"/>
    <property type="molecule type" value="Genomic_DNA"/>
</dbReference>
<evidence type="ECO:0000313" key="3">
    <source>
        <dbReference type="Proteomes" id="UP001139263"/>
    </source>
</evidence>
<proteinExistence type="predicted"/>
<dbReference type="RefSeq" id="WP_241716463.1">
    <property type="nucleotide sequence ID" value="NZ_JALBUF010000019.1"/>
</dbReference>
<dbReference type="InterPro" id="IPR036086">
    <property type="entry name" value="ParB/Sulfiredoxin_sf"/>
</dbReference>
<gene>
    <name evidence="2" type="ORF">MM817_02930</name>
</gene>
<protein>
    <recommendedName>
        <fullName evidence="1">ParB-like N-terminal domain-containing protein</fullName>
    </recommendedName>
</protein>
<dbReference type="Proteomes" id="UP001139263">
    <property type="component" value="Unassembled WGS sequence"/>
</dbReference>
<organism evidence="2 3">
    <name type="scientific">Sulfoacidibacillus ferrooxidans</name>
    <dbReference type="NCBI Taxonomy" id="2005001"/>
    <lineage>
        <taxon>Bacteria</taxon>
        <taxon>Bacillati</taxon>
        <taxon>Bacillota</taxon>
        <taxon>Bacilli</taxon>
        <taxon>Bacillales</taxon>
        <taxon>Alicyclobacillaceae</taxon>
        <taxon>Sulfoacidibacillus</taxon>
    </lineage>
</organism>
<dbReference type="InterPro" id="IPR003115">
    <property type="entry name" value="ParB_N"/>
</dbReference>
<dbReference type="Gene3D" id="3.90.1530.10">
    <property type="entry name" value="Conserved hypothetical protein from pyrococcus furiosus pfu- 392566-001, ParB domain"/>
    <property type="match status" value="1"/>
</dbReference>
<dbReference type="SUPFAM" id="SSF110849">
    <property type="entry name" value="ParB/Sulfiredoxin"/>
    <property type="match status" value="1"/>
</dbReference>
<reference evidence="2" key="1">
    <citation type="submission" date="2022-03" db="EMBL/GenBank/DDBJ databases">
        <title>Draft Genome Sequence of Firmicute Strain S0AB, a Heterotrophic Iron/Sulfur-Oxidizing Extreme Acidophile.</title>
        <authorList>
            <person name="Vergara E."/>
            <person name="Pakostova E."/>
            <person name="Johnson D.B."/>
            <person name="Holmes D.S."/>
        </authorList>
    </citation>
    <scope>NUCLEOTIDE SEQUENCE</scope>
    <source>
        <strain evidence="2">S0AB</strain>
    </source>
</reference>
<feature type="domain" description="ParB-like N-terminal" evidence="1">
    <location>
        <begin position="5"/>
        <end position="96"/>
    </location>
</feature>
<keyword evidence="3" id="KW-1185">Reference proteome</keyword>
<evidence type="ECO:0000313" key="2">
    <source>
        <dbReference type="EMBL" id="MCI0184633.1"/>
    </source>
</evidence>
<dbReference type="SMART" id="SM00470">
    <property type="entry name" value="ParB"/>
    <property type="match status" value="1"/>
</dbReference>
<comment type="caution">
    <text evidence="2">The sequence shown here is derived from an EMBL/GenBank/DDBJ whole genome shotgun (WGS) entry which is preliminary data.</text>
</comment>
<sequence>MGRIVHVNPRELLPHPEYSKYHSDRIQLASDYERIKDSIHKNGIREPLIAIEGSNILVCGHKRRMISIELGLDTVPVVYEVIEEEKSIERMVEDNLSRTQSEKDPIIIGEIVVLAKKYMGLLTVVIVLEREQP</sequence>
<dbReference type="AlphaFoldDB" id="A0A9X1VED7"/>
<accession>A0A9X1VED7</accession>
<evidence type="ECO:0000259" key="1">
    <source>
        <dbReference type="SMART" id="SM00470"/>
    </source>
</evidence>